<dbReference type="InterPro" id="IPR029790">
    <property type="entry name" value="EFG1/Phd1/StuA"/>
</dbReference>
<dbReference type="InterPro" id="IPR018004">
    <property type="entry name" value="KilA/APSES_HTH"/>
</dbReference>
<dbReference type="GO" id="GO:0043565">
    <property type="term" value="F:sequence-specific DNA binding"/>
    <property type="evidence" value="ECO:0007669"/>
    <property type="project" value="TreeGrafter"/>
</dbReference>
<dbReference type="HOGENOM" id="CLU_1291673_0_0_1"/>
<feature type="compositionally biased region" description="Polar residues" evidence="5">
    <location>
        <begin position="15"/>
        <end position="24"/>
    </location>
</feature>
<evidence type="ECO:0000313" key="7">
    <source>
        <dbReference type="EMBL" id="EGV64640.1"/>
    </source>
</evidence>
<feature type="compositionally biased region" description="Polar residues" evidence="5">
    <location>
        <begin position="51"/>
        <end position="64"/>
    </location>
</feature>
<gene>
    <name evidence="7" type="ORF">CANTEDRAFT_113421</name>
</gene>
<dbReference type="KEGG" id="cten:18246951"/>
<feature type="domain" description="HTH APSES-type" evidence="6">
    <location>
        <begin position="90"/>
        <end position="196"/>
    </location>
</feature>
<evidence type="ECO:0000256" key="1">
    <source>
        <dbReference type="ARBA" id="ARBA00007247"/>
    </source>
</evidence>
<name>G3B2B9_CANTC</name>
<dbReference type="InterPro" id="IPR003163">
    <property type="entry name" value="Tscrpt_reg_HTH_APSES-type"/>
</dbReference>
<feature type="compositionally biased region" description="Low complexity" evidence="5">
    <location>
        <begin position="65"/>
        <end position="81"/>
    </location>
</feature>
<dbReference type="eggNOG" id="ENOG502QW2C">
    <property type="taxonomic scope" value="Eukaryota"/>
</dbReference>
<dbReference type="GO" id="GO:0045944">
    <property type="term" value="P:positive regulation of transcription by RNA polymerase II"/>
    <property type="evidence" value="ECO:0007669"/>
    <property type="project" value="TreeGrafter"/>
</dbReference>
<keyword evidence="8" id="KW-1185">Reference proteome</keyword>
<keyword evidence="2" id="KW-0805">Transcription regulation</keyword>
<evidence type="ECO:0000259" key="6">
    <source>
        <dbReference type="PROSITE" id="PS51299"/>
    </source>
</evidence>
<accession>G3B2B9</accession>
<feature type="non-terminal residue" evidence="7">
    <location>
        <position position="214"/>
    </location>
</feature>
<proteinExistence type="inferred from homology"/>
<evidence type="ECO:0000256" key="3">
    <source>
        <dbReference type="ARBA" id="ARBA00023125"/>
    </source>
</evidence>
<dbReference type="PROSITE" id="PS51299">
    <property type="entry name" value="HTH_APSES"/>
    <property type="match status" value="1"/>
</dbReference>
<sequence>MNTQEHLDGEVAADNTPNTPFSYQQHHPFDLVVASSSQFTKQESPAEPYSHKQQNSNTSTLSYCSRSSNFTRRSSNTTNASKQEDEHKPLISTVYWDDESTICYQVEVNGVLVSRRSDTNYVNGTKLLNAAGLSRGKRDGMLKSERQKTIVKVGSMNLKGVWLPYDRAYEIARNQGIIDLLYPLLRRDLVEFFNHEGAHLRRGDDFEVPISTYI</sequence>
<evidence type="ECO:0000256" key="4">
    <source>
        <dbReference type="ARBA" id="ARBA00023163"/>
    </source>
</evidence>
<dbReference type="Proteomes" id="UP000000707">
    <property type="component" value="Unassembled WGS sequence"/>
</dbReference>
<evidence type="ECO:0000256" key="2">
    <source>
        <dbReference type="ARBA" id="ARBA00023015"/>
    </source>
</evidence>
<dbReference type="SUPFAM" id="SSF54616">
    <property type="entry name" value="DNA-binding domain of Mlu1-box binding protein MBP1"/>
    <property type="match status" value="1"/>
</dbReference>
<dbReference type="Pfam" id="PF04383">
    <property type="entry name" value="KilA-N"/>
    <property type="match status" value="1"/>
</dbReference>
<organism evidence="8">
    <name type="scientific">Candida tenuis (strain ATCC 10573 / BCRC 21748 / CBS 615 / JCM 9827 / NBRC 10315 / NRRL Y-1498 / VKM Y-70)</name>
    <name type="common">Yeast</name>
    <name type="synonym">Yamadazyma tenuis</name>
    <dbReference type="NCBI Taxonomy" id="590646"/>
    <lineage>
        <taxon>Eukaryota</taxon>
        <taxon>Fungi</taxon>
        <taxon>Dikarya</taxon>
        <taxon>Ascomycota</taxon>
        <taxon>Saccharomycotina</taxon>
        <taxon>Pichiomycetes</taxon>
        <taxon>Debaryomycetaceae</taxon>
        <taxon>Yamadazyma</taxon>
    </lineage>
</organism>
<dbReference type="GeneID" id="18246951"/>
<dbReference type="PANTHER" id="PTHR47792">
    <property type="entry name" value="PROTEIN SOK2-RELATED"/>
    <property type="match status" value="1"/>
</dbReference>
<comment type="similarity">
    <text evidence="1">Belongs to the EFG1/PHD1/stuA family.</text>
</comment>
<dbReference type="EMBL" id="GL996515">
    <property type="protein sequence ID" value="EGV64640.1"/>
    <property type="molecule type" value="Genomic_DNA"/>
</dbReference>
<feature type="region of interest" description="Disordered" evidence="5">
    <location>
        <begin position="1"/>
        <end position="24"/>
    </location>
</feature>
<dbReference type="InterPro" id="IPR036887">
    <property type="entry name" value="HTH_APSES_sf"/>
</dbReference>
<keyword evidence="4" id="KW-0804">Transcription</keyword>
<dbReference type="AlphaFoldDB" id="G3B2B9"/>
<dbReference type="GO" id="GO:0003700">
    <property type="term" value="F:DNA-binding transcription factor activity"/>
    <property type="evidence" value="ECO:0007669"/>
    <property type="project" value="TreeGrafter"/>
</dbReference>
<reference evidence="7 8" key="1">
    <citation type="journal article" date="2011" name="Proc. Natl. Acad. Sci. U.S.A.">
        <title>Comparative genomics of xylose-fermenting fungi for enhanced biofuel production.</title>
        <authorList>
            <person name="Wohlbach D.J."/>
            <person name="Kuo A."/>
            <person name="Sato T.K."/>
            <person name="Potts K.M."/>
            <person name="Salamov A.A."/>
            <person name="LaButti K.M."/>
            <person name="Sun H."/>
            <person name="Clum A."/>
            <person name="Pangilinan J.L."/>
            <person name="Lindquist E.A."/>
            <person name="Lucas S."/>
            <person name="Lapidus A."/>
            <person name="Jin M."/>
            <person name="Gunawan C."/>
            <person name="Balan V."/>
            <person name="Dale B.E."/>
            <person name="Jeffries T.W."/>
            <person name="Zinkel R."/>
            <person name="Barry K.W."/>
            <person name="Grigoriev I.V."/>
            <person name="Gasch A.P."/>
        </authorList>
    </citation>
    <scope>NUCLEOTIDE SEQUENCE [LARGE SCALE GENOMIC DNA]</scope>
    <source>
        <strain evidence="8">ATCC 10573 / BCRC 21748 / CBS 615 / JCM 9827 / NBRC 10315 / NRRL Y-1498 / VKM Y-70</strain>
    </source>
</reference>
<protein>
    <submittedName>
        <fullName evidence="7">DNA-binding domain of Mlu1-box binding protein MBP1</fullName>
    </submittedName>
</protein>
<dbReference type="GO" id="GO:0005634">
    <property type="term" value="C:nucleus"/>
    <property type="evidence" value="ECO:0007669"/>
    <property type="project" value="TreeGrafter"/>
</dbReference>
<dbReference type="Gene3D" id="3.10.260.10">
    <property type="entry name" value="Transcription regulator HTH, APSES-type DNA-binding domain"/>
    <property type="match status" value="1"/>
</dbReference>
<feature type="region of interest" description="Disordered" evidence="5">
    <location>
        <begin position="37"/>
        <end position="86"/>
    </location>
</feature>
<dbReference type="SMART" id="SM01252">
    <property type="entry name" value="KilA-N"/>
    <property type="match status" value="1"/>
</dbReference>
<dbReference type="OrthoDB" id="414569at2759"/>
<evidence type="ECO:0000256" key="5">
    <source>
        <dbReference type="SAM" id="MobiDB-lite"/>
    </source>
</evidence>
<dbReference type="PANTHER" id="PTHR47792:SF1">
    <property type="entry name" value="PROTEIN SOK2-RELATED"/>
    <property type="match status" value="1"/>
</dbReference>
<keyword evidence="3 7" id="KW-0238">DNA-binding</keyword>
<dbReference type="STRING" id="590646.G3B2B9"/>
<evidence type="ECO:0000313" key="8">
    <source>
        <dbReference type="Proteomes" id="UP000000707"/>
    </source>
</evidence>